<reference evidence="2" key="1">
    <citation type="journal article" date="2019" name="Int. J. Syst. Evol. Microbiol.">
        <title>The Global Catalogue of Microorganisms (GCM) 10K type strain sequencing project: providing services to taxonomists for standard genome sequencing and annotation.</title>
        <authorList>
            <consortium name="The Broad Institute Genomics Platform"/>
            <consortium name="The Broad Institute Genome Sequencing Center for Infectious Disease"/>
            <person name="Wu L."/>
            <person name="Ma J."/>
        </authorList>
    </citation>
    <scope>NUCLEOTIDE SEQUENCE [LARGE SCALE GENOMIC DNA]</scope>
    <source>
        <strain evidence="2">CCM 8725</strain>
    </source>
</reference>
<dbReference type="EMBL" id="JBHUKY010000023">
    <property type="protein sequence ID" value="MFD2410924.1"/>
    <property type="molecule type" value="Genomic_DNA"/>
</dbReference>
<protein>
    <submittedName>
        <fullName evidence="1">YncE family protein</fullName>
    </submittedName>
</protein>
<dbReference type="SUPFAM" id="SSF51004">
    <property type="entry name" value="C-terminal (heme d1) domain of cytochrome cd1-nitrite reductase"/>
    <property type="match status" value="1"/>
</dbReference>
<evidence type="ECO:0000313" key="2">
    <source>
        <dbReference type="Proteomes" id="UP001597448"/>
    </source>
</evidence>
<dbReference type="InterPro" id="IPR015943">
    <property type="entry name" value="WD40/YVTN_repeat-like_dom_sf"/>
</dbReference>
<name>A0ABW5F8F8_9BACL</name>
<dbReference type="NCBIfam" id="TIGR02276">
    <property type="entry name" value="beta_rpt_yvtn"/>
    <property type="match status" value="1"/>
</dbReference>
<sequence>MDMANRRRNLSSVHPYVYASYEVGFDFGYVAVIDPVQDRIIERIRVGSEPGPMCMDPSEKKLYVINTREDSVSIIDLDTFKVLNTVHIGNPFVKFYPNSIFAAPKGNKIYVAQSDPGITIIDFLTDEVIKDVQLAGGINWPFAFAGNENSSFVYAACRSNDVIAISIDDDTVHPYTDGMELTFDGSRNPLAVHPDGHTQVTFGPAGMLTYFDDDSIGYSSTSSLLDNTVSGVYTDDKRLFCTMREDKNYLKVIGNLAIDKNGIVTHKSFADFPSYKGQDKIRLSRTQAYLGVTVQPTDSPLGGVQIIDLHEGYNHLVELPYVGDMAFFDDTKIYVGEGTSIRPIDVATATALPAIVLGVVTDRLKVNNIISGYSNQSLQ</sequence>
<dbReference type="RefSeq" id="WP_379312975.1">
    <property type="nucleotide sequence ID" value="NZ_JBHUKY010000023.1"/>
</dbReference>
<proteinExistence type="predicted"/>
<comment type="caution">
    <text evidence="1">The sequence shown here is derived from an EMBL/GenBank/DDBJ whole genome shotgun (WGS) entry which is preliminary data.</text>
</comment>
<gene>
    <name evidence="1" type="ORF">ACFSX3_13630</name>
</gene>
<dbReference type="Gene3D" id="2.130.10.10">
    <property type="entry name" value="YVTN repeat-like/Quinoprotein amine dehydrogenase"/>
    <property type="match status" value="1"/>
</dbReference>
<dbReference type="InterPro" id="IPR011964">
    <property type="entry name" value="YVTN_b-propeller_repeat"/>
</dbReference>
<dbReference type="SUPFAM" id="SSF63829">
    <property type="entry name" value="Calcium-dependent phosphotriesterase"/>
    <property type="match status" value="1"/>
</dbReference>
<dbReference type="InterPro" id="IPR011048">
    <property type="entry name" value="Haem_d1_sf"/>
</dbReference>
<dbReference type="Proteomes" id="UP001597448">
    <property type="component" value="Unassembled WGS sequence"/>
</dbReference>
<keyword evidence="2" id="KW-1185">Reference proteome</keyword>
<organism evidence="1 2">
    <name type="scientific">Paenibacillus rhizoplanae</name>
    <dbReference type="NCBI Taxonomy" id="1917181"/>
    <lineage>
        <taxon>Bacteria</taxon>
        <taxon>Bacillati</taxon>
        <taxon>Bacillota</taxon>
        <taxon>Bacilli</taxon>
        <taxon>Bacillales</taxon>
        <taxon>Paenibacillaceae</taxon>
        <taxon>Paenibacillus</taxon>
    </lineage>
</organism>
<evidence type="ECO:0000313" key="1">
    <source>
        <dbReference type="EMBL" id="MFD2410924.1"/>
    </source>
</evidence>
<accession>A0ABW5F8F8</accession>